<dbReference type="Proteomes" id="UP000271974">
    <property type="component" value="Unassembled WGS sequence"/>
</dbReference>
<accession>A0A433T6K0</accession>
<evidence type="ECO:0000313" key="1">
    <source>
        <dbReference type="EMBL" id="RUS77221.1"/>
    </source>
</evidence>
<proteinExistence type="predicted"/>
<reference evidence="1 2" key="1">
    <citation type="submission" date="2019-01" db="EMBL/GenBank/DDBJ databases">
        <title>A draft genome assembly of the solar-powered sea slug Elysia chlorotica.</title>
        <authorList>
            <person name="Cai H."/>
            <person name="Li Q."/>
            <person name="Fang X."/>
            <person name="Li J."/>
            <person name="Curtis N.E."/>
            <person name="Altenburger A."/>
            <person name="Shibata T."/>
            <person name="Feng M."/>
            <person name="Maeda T."/>
            <person name="Schwartz J.A."/>
            <person name="Shigenobu S."/>
            <person name="Lundholm N."/>
            <person name="Nishiyama T."/>
            <person name="Yang H."/>
            <person name="Hasebe M."/>
            <person name="Li S."/>
            <person name="Pierce S.K."/>
            <person name="Wang J."/>
        </authorList>
    </citation>
    <scope>NUCLEOTIDE SEQUENCE [LARGE SCALE GENOMIC DNA]</scope>
    <source>
        <strain evidence="1">EC2010</strain>
        <tissue evidence="1">Whole organism of an adult</tissue>
    </source>
</reference>
<protein>
    <submittedName>
        <fullName evidence="1">Uncharacterized protein</fullName>
    </submittedName>
</protein>
<organism evidence="1 2">
    <name type="scientific">Elysia chlorotica</name>
    <name type="common">Eastern emerald elysia</name>
    <name type="synonym">Sea slug</name>
    <dbReference type="NCBI Taxonomy" id="188477"/>
    <lineage>
        <taxon>Eukaryota</taxon>
        <taxon>Metazoa</taxon>
        <taxon>Spiralia</taxon>
        <taxon>Lophotrochozoa</taxon>
        <taxon>Mollusca</taxon>
        <taxon>Gastropoda</taxon>
        <taxon>Heterobranchia</taxon>
        <taxon>Euthyneura</taxon>
        <taxon>Panpulmonata</taxon>
        <taxon>Sacoglossa</taxon>
        <taxon>Placobranchoidea</taxon>
        <taxon>Plakobranchidae</taxon>
        <taxon>Elysia</taxon>
    </lineage>
</organism>
<evidence type="ECO:0000313" key="2">
    <source>
        <dbReference type="Proteomes" id="UP000271974"/>
    </source>
</evidence>
<gene>
    <name evidence="1" type="ORF">EGW08_015013</name>
</gene>
<dbReference type="AlphaFoldDB" id="A0A433T6K0"/>
<sequence>MACWCLALNSHHACEFPVMHQCFLSSRSPEHNLDRALISGAALVGSSNTGVGGTPGKEGGVWWGGGGIVELKVEVGSGGSETSDRARMFKNVSPNRYVRSSKTTIGQNIFDHLRPLLVGSVSALSDRVRYDFGLSNQSRHCLPHPHPKLPVLPGGELREGIITEALTLIEDDNSSLISVTLGQREFVTPSRGLKPGDLGAGPAARVSQGGQAISRLGSCPA</sequence>
<comment type="caution">
    <text evidence="1">The sequence shown here is derived from an EMBL/GenBank/DDBJ whole genome shotgun (WGS) entry which is preliminary data.</text>
</comment>
<dbReference type="EMBL" id="RQTK01000598">
    <property type="protein sequence ID" value="RUS77221.1"/>
    <property type="molecule type" value="Genomic_DNA"/>
</dbReference>
<name>A0A433T6K0_ELYCH</name>
<keyword evidence="2" id="KW-1185">Reference proteome</keyword>